<dbReference type="GO" id="GO:0010038">
    <property type="term" value="P:response to metal ion"/>
    <property type="evidence" value="ECO:0007669"/>
    <property type="project" value="InterPro"/>
</dbReference>
<evidence type="ECO:0000256" key="1">
    <source>
        <dbReference type="ARBA" id="ARBA00010169"/>
    </source>
</evidence>
<sequence>MLMQYRISPRFLTFRWSLVRNLLIAASVTTAAVTIRPAFASSSSAQCTSSGRREGCSSFSSNSSASMGDQTPATASASGESYQAGSSSVAFVTTPDRESARKLARSIIDQKLAACVNIVPNIESIYMWEGKVTEDNEYLMMVKTRTNRIDELSKFVRENHPYSVAEVISLPIQNGNPPYLDWIAQSVPEKGSKKD</sequence>
<organism evidence="3 4">
    <name type="scientific">Drosophila suzukii</name>
    <name type="common">Spotted-wing drosophila fruit fly</name>
    <dbReference type="NCBI Taxonomy" id="28584"/>
    <lineage>
        <taxon>Eukaryota</taxon>
        <taxon>Metazoa</taxon>
        <taxon>Ecdysozoa</taxon>
        <taxon>Arthropoda</taxon>
        <taxon>Hexapoda</taxon>
        <taxon>Insecta</taxon>
        <taxon>Pterygota</taxon>
        <taxon>Neoptera</taxon>
        <taxon>Endopterygota</taxon>
        <taxon>Diptera</taxon>
        <taxon>Brachycera</taxon>
        <taxon>Muscomorpha</taxon>
        <taxon>Ephydroidea</taxon>
        <taxon>Drosophilidae</taxon>
        <taxon>Drosophila</taxon>
        <taxon>Sophophora</taxon>
    </lineage>
</organism>
<protein>
    <submittedName>
        <fullName evidence="4">Divalent-cation tolerance protein CutA</fullName>
    </submittedName>
</protein>
<accession>A0AB39Z084</accession>
<dbReference type="Gene3D" id="3.30.70.120">
    <property type="match status" value="1"/>
</dbReference>
<dbReference type="GO" id="GO:0005507">
    <property type="term" value="F:copper ion binding"/>
    <property type="evidence" value="ECO:0007669"/>
    <property type="project" value="TreeGrafter"/>
</dbReference>
<dbReference type="PANTHER" id="PTHR23419">
    <property type="entry name" value="DIVALENT CATION TOLERANCE CUTA-RELATED"/>
    <property type="match status" value="1"/>
</dbReference>
<dbReference type="InterPro" id="IPR011322">
    <property type="entry name" value="N-reg_PII-like_a/b"/>
</dbReference>
<dbReference type="InterPro" id="IPR015867">
    <property type="entry name" value="N-reg_PII/ATP_PRibTrfase_C"/>
</dbReference>
<dbReference type="Pfam" id="PF03091">
    <property type="entry name" value="CutA1"/>
    <property type="match status" value="1"/>
</dbReference>
<dbReference type="Proteomes" id="UP001652628">
    <property type="component" value="Chromosome X"/>
</dbReference>
<evidence type="ECO:0000313" key="3">
    <source>
        <dbReference type="Proteomes" id="UP001652628"/>
    </source>
</evidence>
<reference evidence="4" key="1">
    <citation type="submission" date="2025-08" db="UniProtKB">
        <authorList>
            <consortium name="RefSeq"/>
        </authorList>
    </citation>
    <scope>IDENTIFICATION</scope>
</reference>
<feature type="region of interest" description="Disordered" evidence="2">
    <location>
        <begin position="58"/>
        <end position="80"/>
    </location>
</feature>
<comment type="similarity">
    <text evidence="1">Belongs to the CutA family.</text>
</comment>
<evidence type="ECO:0000313" key="4">
    <source>
        <dbReference type="RefSeq" id="XP_016925565.2"/>
    </source>
</evidence>
<proteinExistence type="inferred from homology"/>
<dbReference type="SUPFAM" id="SSF54913">
    <property type="entry name" value="GlnB-like"/>
    <property type="match status" value="1"/>
</dbReference>
<dbReference type="PANTHER" id="PTHR23419:SF8">
    <property type="entry name" value="FI09726P"/>
    <property type="match status" value="1"/>
</dbReference>
<keyword evidence="3" id="KW-1185">Reference proteome</keyword>
<dbReference type="RefSeq" id="XP_016925565.2">
    <property type="nucleotide sequence ID" value="XM_017070076.4"/>
</dbReference>
<dbReference type="GeneID" id="108006545"/>
<dbReference type="InterPro" id="IPR004323">
    <property type="entry name" value="Ion_tolerance_CutA"/>
</dbReference>
<evidence type="ECO:0000256" key="2">
    <source>
        <dbReference type="SAM" id="MobiDB-lite"/>
    </source>
</evidence>
<feature type="compositionally biased region" description="Polar residues" evidence="2">
    <location>
        <begin position="67"/>
        <end position="80"/>
    </location>
</feature>
<name>A0AB39Z084_DROSZ</name>
<gene>
    <name evidence="4" type="primary">LOC108006545</name>
</gene>
<dbReference type="AlphaFoldDB" id="A0AB39Z084"/>